<name>A0ABT0A4Y2_9GAMM</name>
<organism evidence="2 3">
    <name type="scientific">Cognatiluteimonas sedimenti</name>
    <dbReference type="NCBI Taxonomy" id="2927791"/>
    <lineage>
        <taxon>Bacteria</taxon>
        <taxon>Pseudomonadati</taxon>
        <taxon>Pseudomonadota</taxon>
        <taxon>Gammaproteobacteria</taxon>
        <taxon>Lysobacterales</taxon>
        <taxon>Lysobacteraceae</taxon>
        <taxon>Cognatiluteimonas</taxon>
    </lineage>
</organism>
<comment type="caution">
    <text evidence="2">The sequence shown here is derived from an EMBL/GenBank/DDBJ whole genome shotgun (WGS) entry which is preliminary data.</text>
</comment>
<dbReference type="RefSeq" id="WP_243321112.1">
    <property type="nucleotide sequence ID" value="NZ_JALGCL010000002.1"/>
</dbReference>
<dbReference type="Proteomes" id="UP001165423">
    <property type="component" value="Unassembled WGS sequence"/>
</dbReference>
<protein>
    <recommendedName>
        <fullName evidence="4">DUF1232 domain-containing protein</fullName>
    </recommendedName>
</protein>
<keyword evidence="3" id="KW-1185">Reference proteome</keyword>
<evidence type="ECO:0000313" key="3">
    <source>
        <dbReference type="Proteomes" id="UP001165423"/>
    </source>
</evidence>
<gene>
    <name evidence="2" type="ORF">MQC88_08710</name>
</gene>
<dbReference type="EMBL" id="JALGCL010000002">
    <property type="protein sequence ID" value="MCJ0826036.1"/>
    <property type="molecule type" value="Genomic_DNA"/>
</dbReference>
<sequence length="209" mass="23798">MRAAIPTPTEEPLPFPGTFESDSPSPPGLSLREDAVARFDALLHELNPDALRVDPPRVRNLCVWLASLPPDAAKDALDRRLCRMEELRAMLDDADWDADDATRARLRMLFGYIDHDDDLIPDHEPLIGKLDDVLLIELAWPAFVAEAEDYRDFCAYRDEAHPIGDGSAQRGAWIRDRLAEIALWRHHLRVNDSRYASDSARPRELFHIL</sequence>
<proteinExistence type="predicted"/>
<accession>A0ABT0A4Y2</accession>
<evidence type="ECO:0000256" key="1">
    <source>
        <dbReference type="SAM" id="MobiDB-lite"/>
    </source>
</evidence>
<evidence type="ECO:0008006" key="4">
    <source>
        <dbReference type="Google" id="ProtNLM"/>
    </source>
</evidence>
<feature type="region of interest" description="Disordered" evidence="1">
    <location>
        <begin position="1"/>
        <end position="29"/>
    </location>
</feature>
<reference evidence="2 3" key="1">
    <citation type="submission" date="2022-03" db="EMBL/GenBank/DDBJ databases">
        <title>Luteimonas soily sp. nov., a novel bacterium isolated from the soil.</title>
        <authorList>
            <person name="Zhang X."/>
        </authorList>
    </citation>
    <scope>NUCLEOTIDE SEQUENCE [LARGE SCALE GENOMIC DNA]</scope>
    <source>
        <strain evidence="2 3">50</strain>
    </source>
</reference>
<evidence type="ECO:0000313" key="2">
    <source>
        <dbReference type="EMBL" id="MCJ0826036.1"/>
    </source>
</evidence>